<dbReference type="Proteomes" id="UP000004750">
    <property type="component" value="Unassembled WGS sequence"/>
</dbReference>
<accession>G9ZDN9</accession>
<evidence type="ECO:0000313" key="2">
    <source>
        <dbReference type="EMBL" id="EHM55226.1"/>
    </source>
</evidence>
<proteinExistence type="predicted"/>
<dbReference type="HOGENOM" id="CLU_1515244_0_0_6"/>
<dbReference type="EMBL" id="AGCM01000044">
    <property type="protein sequence ID" value="EHM55226.1"/>
    <property type="molecule type" value="Genomic_DNA"/>
</dbReference>
<comment type="caution">
    <text evidence="2">The sequence shown here is derived from an EMBL/GenBank/DDBJ whole genome shotgun (WGS) entry which is preliminary data.</text>
</comment>
<organism evidence="2 3">
    <name type="scientific">Cardiobacterium valvarum F0432</name>
    <dbReference type="NCBI Taxonomy" id="797473"/>
    <lineage>
        <taxon>Bacteria</taxon>
        <taxon>Pseudomonadati</taxon>
        <taxon>Pseudomonadota</taxon>
        <taxon>Gammaproteobacteria</taxon>
        <taxon>Cardiobacteriales</taxon>
        <taxon>Cardiobacteriaceae</taxon>
        <taxon>Cardiobacterium</taxon>
    </lineage>
</organism>
<evidence type="ECO:0000256" key="1">
    <source>
        <dbReference type="SAM" id="MobiDB-lite"/>
    </source>
</evidence>
<name>G9ZDN9_9GAMM</name>
<dbReference type="STRING" id="797473.HMPREF9080_00873"/>
<feature type="compositionally biased region" description="Basic and acidic residues" evidence="1">
    <location>
        <begin position="127"/>
        <end position="146"/>
    </location>
</feature>
<evidence type="ECO:0000313" key="3">
    <source>
        <dbReference type="Proteomes" id="UP000004750"/>
    </source>
</evidence>
<gene>
    <name evidence="2" type="ORF">HMPREF9080_00873</name>
</gene>
<reference evidence="2 3" key="1">
    <citation type="submission" date="2011-08" db="EMBL/GenBank/DDBJ databases">
        <authorList>
            <person name="Weinstock G."/>
            <person name="Sodergren E."/>
            <person name="Clifton S."/>
            <person name="Fulton L."/>
            <person name="Fulton B."/>
            <person name="Courtney L."/>
            <person name="Fronick C."/>
            <person name="Harrison M."/>
            <person name="Strong C."/>
            <person name="Farmer C."/>
            <person name="Delahaunty K."/>
            <person name="Markovic C."/>
            <person name="Hall O."/>
            <person name="Minx P."/>
            <person name="Tomlinson C."/>
            <person name="Mitreva M."/>
            <person name="Hou S."/>
            <person name="Chen J."/>
            <person name="Wollam A."/>
            <person name="Pepin K.H."/>
            <person name="Johnson M."/>
            <person name="Bhonagiri V."/>
            <person name="Zhang X."/>
            <person name="Suruliraj S."/>
            <person name="Warren W."/>
            <person name="Chinwalla A."/>
            <person name="Mardis E.R."/>
            <person name="Wilson R.K."/>
        </authorList>
    </citation>
    <scope>NUCLEOTIDE SEQUENCE [LARGE SCALE GENOMIC DNA]</scope>
    <source>
        <strain evidence="2 3">F0432</strain>
    </source>
</reference>
<protein>
    <submittedName>
        <fullName evidence="2">Uncharacterized protein</fullName>
    </submittedName>
</protein>
<sequence length="177" mass="18478">MTMADVGLHQGVAGAAQADAAAVAFVEIVSVKVTAVLDNLRHAGLTGRADREGGNLCGGEVVDSVVGAPGEGESQQVEQQAQERVMQPDFAKRHAAVTGDNGETIEDEVNGAGDKQGAEVELAAENSGDKRGGSDGKVKDEGFVRHERDRWRQSRIIVALLPLTQTPLGYRPAAGLP</sequence>
<dbReference type="AlphaFoldDB" id="G9ZDN9"/>
<feature type="region of interest" description="Disordered" evidence="1">
    <location>
        <begin position="99"/>
        <end position="146"/>
    </location>
</feature>